<dbReference type="PANTHER" id="PTHR22891">
    <property type="entry name" value="EUKARYOTIC TRANSLATION INITIATION FACTOR 2C"/>
    <property type="match status" value="1"/>
</dbReference>
<proteinExistence type="predicted"/>
<dbReference type="InterPro" id="IPR036397">
    <property type="entry name" value="RNaseH_sf"/>
</dbReference>
<feature type="domain" description="Piwi" evidence="1">
    <location>
        <begin position="1"/>
        <end position="213"/>
    </location>
</feature>
<sequence length="334" mass="37637">MTKEILRCFYHATSKKPNRILFYRDGVSEGQFSTVLENEMKAIQAACAELEPGYRPKITWIVVQKRHHTRFFPLNKQQADRSGNCLAGTLVESEITHPTEFDFYVSPTGTPRPDWLPQLQSHAGLQGTSRPTHYHVLHDENKFTPDGLQSLTYKCGGSGPAREPHVRAIFIFPLGAVPRRLCYLFCRATRAVRVVPVVYYADIMCERARFHAKGENWSDTASTDSGKSDTAYAKVVPELQNVMYCEFPYTPRPIPLRGCLSETHFPARPCSTCPPAVVSRSQSCDTGFPSTADTARLAAESHQTPDVTNFPFAAAVRVPRDFMRHPWPLFLFPI</sequence>
<gene>
    <name evidence="2" type="ORF">BJ554DRAFT_348</name>
</gene>
<dbReference type="PROSITE" id="PS50822">
    <property type="entry name" value="PIWI"/>
    <property type="match status" value="1"/>
</dbReference>
<keyword evidence="3" id="KW-1185">Reference proteome</keyword>
<dbReference type="EMBL" id="JAEFCI010007118">
    <property type="protein sequence ID" value="KAG5459268.1"/>
    <property type="molecule type" value="Genomic_DNA"/>
</dbReference>
<organism evidence="2 3">
    <name type="scientific">Olpidium bornovanus</name>
    <dbReference type="NCBI Taxonomy" id="278681"/>
    <lineage>
        <taxon>Eukaryota</taxon>
        <taxon>Fungi</taxon>
        <taxon>Fungi incertae sedis</taxon>
        <taxon>Olpidiomycota</taxon>
        <taxon>Olpidiomycotina</taxon>
        <taxon>Olpidiomycetes</taxon>
        <taxon>Olpidiales</taxon>
        <taxon>Olpidiaceae</taxon>
        <taxon>Olpidium</taxon>
    </lineage>
</organism>
<dbReference type="SUPFAM" id="SSF53098">
    <property type="entry name" value="Ribonuclease H-like"/>
    <property type="match status" value="1"/>
</dbReference>
<dbReference type="GO" id="GO:0003676">
    <property type="term" value="F:nucleic acid binding"/>
    <property type="evidence" value="ECO:0007669"/>
    <property type="project" value="InterPro"/>
</dbReference>
<reference evidence="2 3" key="1">
    <citation type="journal article" name="Sci. Rep.">
        <title>Genome-scale phylogenetic analyses confirm Olpidium as the closest living zoosporic fungus to the non-flagellated, terrestrial fungi.</title>
        <authorList>
            <person name="Chang Y."/>
            <person name="Rochon D."/>
            <person name="Sekimoto S."/>
            <person name="Wang Y."/>
            <person name="Chovatia M."/>
            <person name="Sandor L."/>
            <person name="Salamov A."/>
            <person name="Grigoriev I.V."/>
            <person name="Stajich J.E."/>
            <person name="Spatafora J.W."/>
        </authorList>
    </citation>
    <scope>NUCLEOTIDE SEQUENCE [LARGE SCALE GENOMIC DNA]</scope>
    <source>
        <strain evidence="2">S191</strain>
    </source>
</reference>
<evidence type="ECO:0000313" key="3">
    <source>
        <dbReference type="Proteomes" id="UP000673691"/>
    </source>
</evidence>
<dbReference type="InterPro" id="IPR012337">
    <property type="entry name" value="RNaseH-like_sf"/>
</dbReference>
<evidence type="ECO:0000313" key="2">
    <source>
        <dbReference type="EMBL" id="KAG5459268.1"/>
    </source>
</evidence>
<dbReference type="Gene3D" id="3.30.420.10">
    <property type="entry name" value="Ribonuclease H-like superfamily/Ribonuclease H"/>
    <property type="match status" value="2"/>
</dbReference>
<dbReference type="SMART" id="SM00950">
    <property type="entry name" value="Piwi"/>
    <property type="match status" value="1"/>
</dbReference>
<dbReference type="Proteomes" id="UP000673691">
    <property type="component" value="Unassembled WGS sequence"/>
</dbReference>
<protein>
    <submittedName>
        <fullName evidence="2">Piwi domain-containing protein</fullName>
    </submittedName>
</protein>
<dbReference type="InterPro" id="IPR003165">
    <property type="entry name" value="Piwi"/>
</dbReference>
<name>A0A8H7ZTE1_9FUNG</name>
<evidence type="ECO:0000259" key="1">
    <source>
        <dbReference type="PROSITE" id="PS50822"/>
    </source>
</evidence>
<dbReference type="Pfam" id="PF02171">
    <property type="entry name" value="Piwi"/>
    <property type="match status" value="1"/>
</dbReference>
<dbReference type="OrthoDB" id="10252740at2759"/>
<accession>A0A8H7ZTE1</accession>
<dbReference type="AlphaFoldDB" id="A0A8H7ZTE1"/>
<comment type="caution">
    <text evidence="2">The sequence shown here is derived from an EMBL/GenBank/DDBJ whole genome shotgun (WGS) entry which is preliminary data.</text>
</comment>